<feature type="transmembrane region" description="Helical" evidence="1">
    <location>
        <begin position="34"/>
        <end position="53"/>
    </location>
</feature>
<feature type="transmembrane region" description="Helical" evidence="1">
    <location>
        <begin position="117"/>
        <end position="139"/>
    </location>
</feature>
<comment type="caution">
    <text evidence="2">The sequence shown here is derived from an EMBL/GenBank/DDBJ whole genome shotgun (WGS) entry which is preliminary data.</text>
</comment>
<keyword evidence="1" id="KW-0472">Membrane</keyword>
<protein>
    <submittedName>
        <fullName evidence="2">Uncharacterized protein</fullName>
    </submittedName>
</protein>
<dbReference type="EMBL" id="MDJZ01000017">
    <property type="protein sequence ID" value="OUE23768.1"/>
    <property type="molecule type" value="Genomic_DNA"/>
</dbReference>
<feature type="transmembrane region" description="Helical" evidence="1">
    <location>
        <begin position="6"/>
        <end position="27"/>
    </location>
</feature>
<sequence length="194" mass="20405">MIVAVIIACEIGFWAVLAAGLAVRYALRRPRLGAVLLACVPLVDLVLLVAVTIDLRGGATADWTHGLAAAYLGGSVAFGHSMLRWLDVRFAHRFAGGPAPVRPPASGRAKVRHEWRLWILTVLAYAIACALLLAAIASVGDAARTEALGDWIGRLTVLLGICTIWAVAWTIWPGPEPATDAEPAAVPSSSTAGR</sequence>
<dbReference type="Proteomes" id="UP000195101">
    <property type="component" value="Unassembled WGS sequence"/>
</dbReference>
<gene>
    <name evidence="2" type="ORF">BFL37_13985</name>
</gene>
<evidence type="ECO:0000313" key="3">
    <source>
        <dbReference type="Proteomes" id="UP000195101"/>
    </source>
</evidence>
<accession>A0A251YI66</accession>
<keyword evidence="3" id="KW-1185">Reference proteome</keyword>
<evidence type="ECO:0000256" key="1">
    <source>
        <dbReference type="SAM" id="Phobius"/>
    </source>
</evidence>
<dbReference type="OrthoDB" id="2082317at2"/>
<feature type="transmembrane region" description="Helical" evidence="1">
    <location>
        <begin position="151"/>
        <end position="172"/>
    </location>
</feature>
<name>A0A251YI66_9MICO</name>
<reference evidence="2 3" key="1">
    <citation type="submission" date="2016-08" db="EMBL/GenBank/DDBJ databases">
        <title>Genome sequence of Clavibacter michiganensis spp strain CFBP8019.</title>
        <authorList>
            <person name="Thapa S.P."/>
            <person name="Coaker G."/>
            <person name="Jacques M.-A."/>
        </authorList>
    </citation>
    <scope>NUCLEOTIDE SEQUENCE [LARGE SCALE GENOMIC DNA]</scope>
    <source>
        <strain evidence="2">CFBP8019</strain>
    </source>
</reference>
<dbReference type="RefSeq" id="WP_086515676.1">
    <property type="nucleotide sequence ID" value="NZ_MDJZ01000017.1"/>
</dbReference>
<keyword evidence="1" id="KW-0812">Transmembrane</keyword>
<evidence type="ECO:0000313" key="2">
    <source>
        <dbReference type="EMBL" id="OUE23768.1"/>
    </source>
</evidence>
<keyword evidence="1" id="KW-1133">Transmembrane helix</keyword>
<proteinExistence type="predicted"/>
<organism evidence="2 3">
    <name type="scientific">Clavibacter michiganensis</name>
    <dbReference type="NCBI Taxonomy" id="28447"/>
    <lineage>
        <taxon>Bacteria</taxon>
        <taxon>Bacillati</taxon>
        <taxon>Actinomycetota</taxon>
        <taxon>Actinomycetes</taxon>
        <taxon>Micrococcales</taxon>
        <taxon>Microbacteriaceae</taxon>
        <taxon>Clavibacter</taxon>
    </lineage>
</organism>
<dbReference type="AlphaFoldDB" id="A0A251YI66"/>